<protein>
    <submittedName>
        <fullName evidence="2">Putative coiled-coil protein</fullName>
    </submittedName>
</protein>
<feature type="compositionally biased region" description="Basic residues" evidence="1">
    <location>
        <begin position="13"/>
        <end position="24"/>
    </location>
</feature>
<evidence type="ECO:0000313" key="2">
    <source>
        <dbReference type="EMBL" id="MPA69921.1"/>
    </source>
</evidence>
<gene>
    <name evidence="2" type="ORF">Din_039362</name>
</gene>
<dbReference type="InterPro" id="IPR007590">
    <property type="entry name" value="Saf4/Yju2"/>
</dbReference>
<dbReference type="Pfam" id="PF04502">
    <property type="entry name" value="Saf4_Yju2"/>
    <property type="match status" value="1"/>
</dbReference>
<dbReference type="GO" id="GO:0000398">
    <property type="term" value="P:mRNA splicing, via spliceosome"/>
    <property type="evidence" value="ECO:0007669"/>
    <property type="project" value="InterPro"/>
</dbReference>
<feature type="region of interest" description="Disordered" evidence="1">
    <location>
        <begin position="1"/>
        <end position="33"/>
    </location>
</feature>
<name>A0A5B7BQ04_DAVIN</name>
<sequence length="170" mass="19371">MEGEIDDRNTARQWRRRRAGRIRPPRVPMQPLTRLPVQQPQPRLEPYRRRTGGSMNLSISLRCNSCGNSMPKSTKISCDLELSPQHDDSCSQRFKLYLFCTICSAEMIIERNEQNTDYVVVFGATRFFQPEDEGSKISEERHSSFVVCDSEECSGFGDAMDGVHSESSSV</sequence>
<dbReference type="AlphaFoldDB" id="A0A5B7BQ04"/>
<accession>A0A5B7BQ04</accession>
<proteinExistence type="predicted"/>
<organism evidence="2">
    <name type="scientific">Davidia involucrata</name>
    <name type="common">Dove tree</name>
    <dbReference type="NCBI Taxonomy" id="16924"/>
    <lineage>
        <taxon>Eukaryota</taxon>
        <taxon>Viridiplantae</taxon>
        <taxon>Streptophyta</taxon>
        <taxon>Embryophyta</taxon>
        <taxon>Tracheophyta</taxon>
        <taxon>Spermatophyta</taxon>
        <taxon>Magnoliopsida</taxon>
        <taxon>eudicotyledons</taxon>
        <taxon>Gunneridae</taxon>
        <taxon>Pentapetalae</taxon>
        <taxon>asterids</taxon>
        <taxon>Cornales</taxon>
        <taxon>Nyssaceae</taxon>
        <taxon>Davidia</taxon>
    </lineage>
</organism>
<feature type="compositionally biased region" description="Basic and acidic residues" evidence="1">
    <location>
        <begin position="1"/>
        <end position="10"/>
    </location>
</feature>
<dbReference type="PANTHER" id="PTHR12111">
    <property type="entry name" value="SPLICING FACTOR YJU2"/>
    <property type="match status" value="1"/>
</dbReference>
<dbReference type="EMBL" id="GHES01039362">
    <property type="protein sequence ID" value="MPA69921.1"/>
    <property type="molecule type" value="Transcribed_RNA"/>
</dbReference>
<evidence type="ECO:0000256" key="1">
    <source>
        <dbReference type="SAM" id="MobiDB-lite"/>
    </source>
</evidence>
<reference evidence="2" key="1">
    <citation type="submission" date="2019-08" db="EMBL/GenBank/DDBJ databases">
        <title>Reference gene set and small RNA set construction with multiple tissues from Davidia involucrata Baill.</title>
        <authorList>
            <person name="Yang H."/>
            <person name="Zhou C."/>
            <person name="Li G."/>
            <person name="Wang J."/>
            <person name="Gao P."/>
            <person name="Wang M."/>
            <person name="Wang R."/>
            <person name="Zhao Y."/>
        </authorList>
    </citation>
    <scope>NUCLEOTIDE SEQUENCE</scope>
    <source>
        <tissue evidence="2">Mixed with DoveR01_LX</tissue>
    </source>
</reference>